<feature type="compositionally biased region" description="Basic and acidic residues" evidence="9">
    <location>
        <begin position="183"/>
        <end position="195"/>
    </location>
</feature>
<evidence type="ECO:0000259" key="10">
    <source>
        <dbReference type="PROSITE" id="PS51873"/>
    </source>
</evidence>
<feature type="region of interest" description="Disordered" evidence="9">
    <location>
        <begin position="171"/>
        <end position="209"/>
    </location>
</feature>
<evidence type="ECO:0000256" key="2">
    <source>
        <dbReference type="ARBA" id="ARBA00012251"/>
    </source>
</evidence>
<protein>
    <recommendedName>
        <fullName evidence="2">RBR-type E3 ubiquitin transferase</fullName>
        <ecNumber evidence="2">2.3.2.31</ecNumber>
    </recommendedName>
</protein>
<evidence type="ECO:0000313" key="12">
    <source>
        <dbReference type="Proteomes" id="UP000809789"/>
    </source>
</evidence>
<keyword evidence="6" id="KW-0863">Zinc-finger</keyword>
<dbReference type="GO" id="GO:0061630">
    <property type="term" value="F:ubiquitin protein ligase activity"/>
    <property type="evidence" value="ECO:0007669"/>
    <property type="project" value="UniProtKB-EC"/>
</dbReference>
<dbReference type="Gene3D" id="1.20.120.1750">
    <property type="match status" value="1"/>
</dbReference>
<comment type="caution">
    <text evidence="11">The sequence shown here is derived from an EMBL/GenBank/DDBJ whole genome shotgun (WGS) entry which is preliminary data.</text>
</comment>
<keyword evidence="5" id="KW-0677">Repeat</keyword>
<dbReference type="CDD" id="cd20335">
    <property type="entry name" value="BRcat_RBR"/>
    <property type="match status" value="1"/>
</dbReference>
<proteinExistence type="predicted"/>
<evidence type="ECO:0000256" key="7">
    <source>
        <dbReference type="ARBA" id="ARBA00022786"/>
    </source>
</evidence>
<reference evidence="11" key="1">
    <citation type="submission" date="2021-07" db="EMBL/GenBank/DDBJ databases">
        <title>Elsinoe batatas strain:CRI-CJ2 Genome sequencing and assembly.</title>
        <authorList>
            <person name="Huang L."/>
        </authorList>
    </citation>
    <scope>NUCLEOTIDE SEQUENCE</scope>
    <source>
        <strain evidence="11">CRI-CJ2</strain>
    </source>
</reference>
<feature type="compositionally biased region" description="Basic and acidic residues" evidence="9">
    <location>
        <begin position="44"/>
        <end position="63"/>
    </location>
</feature>
<feature type="domain" description="RING-type" evidence="10">
    <location>
        <begin position="233"/>
        <end position="436"/>
    </location>
</feature>
<feature type="region of interest" description="Disordered" evidence="9">
    <location>
        <begin position="1"/>
        <end position="159"/>
    </location>
</feature>
<dbReference type="PANTHER" id="PTHR11685">
    <property type="entry name" value="RBR FAMILY RING FINGER AND IBR DOMAIN-CONTAINING"/>
    <property type="match status" value="1"/>
</dbReference>
<evidence type="ECO:0000256" key="5">
    <source>
        <dbReference type="ARBA" id="ARBA00022737"/>
    </source>
</evidence>
<dbReference type="Proteomes" id="UP000809789">
    <property type="component" value="Unassembled WGS sequence"/>
</dbReference>
<evidence type="ECO:0000313" key="11">
    <source>
        <dbReference type="EMBL" id="KAG8626771.1"/>
    </source>
</evidence>
<evidence type="ECO:0000256" key="6">
    <source>
        <dbReference type="ARBA" id="ARBA00022771"/>
    </source>
</evidence>
<feature type="compositionally biased region" description="Polar residues" evidence="9">
    <location>
        <begin position="111"/>
        <end position="129"/>
    </location>
</feature>
<feature type="compositionally biased region" description="Basic and acidic residues" evidence="9">
    <location>
        <begin position="82"/>
        <end position="95"/>
    </location>
</feature>
<organism evidence="11 12">
    <name type="scientific">Elsinoe batatas</name>
    <dbReference type="NCBI Taxonomy" id="2601811"/>
    <lineage>
        <taxon>Eukaryota</taxon>
        <taxon>Fungi</taxon>
        <taxon>Dikarya</taxon>
        <taxon>Ascomycota</taxon>
        <taxon>Pezizomycotina</taxon>
        <taxon>Dothideomycetes</taxon>
        <taxon>Dothideomycetidae</taxon>
        <taxon>Myriangiales</taxon>
        <taxon>Elsinoaceae</taxon>
        <taxon>Elsinoe</taxon>
    </lineage>
</organism>
<name>A0A8K0KZ08_9PEZI</name>
<keyword evidence="3" id="KW-0808">Transferase</keyword>
<dbReference type="InterPro" id="IPR002867">
    <property type="entry name" value="IBR_dom"/>
</dbReference>
<gene>
    <name evidence="11" type="ORF">KVT40_005716</name>
</gene>
<evidence type="ECO:0000256" key="3">
    <source>
        <dbReference type="ARBA" id="ARBA00022679"/>
    </source>
</evidence>
<dbReference type="CDD" id="cd22584">
    <property type="entry name" value="Rcat_RBR_unk"/>
    <property type="match status" value="1"/>
</dbReference>
<dbReference type="GO" id="GO:0016567">
    <property type="term" value="P:protein ubiquitination"/>
    <property type="evidence" value="ECO:0007669"/>
    <property type="project" value="InterPro"/>
</dbReference>
<dbReference type="EC" id="2.3.2.31" evidence="2"/>
<dbReference type="PROSITE" id="PS51873">
    <property type="entry name" value="TRIAD"/>
    <property type="match status" value="1"/>
</dbReference>
<feature type="compositionally biased region" description="Basic residues" evidence="9">
    <location>
        <begin position="17"/>
        <end position="30"/>
    </location>
</feature>
<keyword evidence="4" id="KW-0479">Metal-binding</keyword>
<evidence type="ECO:0000256" key="1">
    <source>
        <dbReference type="ARBA" id="ARBA00001798"/>
    </source>
</evidence>
<dbReference type="SUPFAM" id="SSF57850">
    <property type="entry name" value="RING/U-box"/>
    <property type="match status" value="1"/>
</dbReference>
<evidence type="ECO:0000256" key="4">
    <source>
        <dbReference type="ARBA" id="ARBA00022723"/>
    </source>
</evidence>
<dbReference type="OrthoDB" id="9977870at2759"/>
<dbReference type="Pfam" id="PF01485">
    <property type="entry name" value="IBR"/>
    <property type="match status" value="1"/>
</dbReference>
<dbReference type="InterPro" id="IPR017907">
    <property type="entry name" value="Znf_RING_CS"/>
</dbReference>
<keyword evidence="8" id="KW-0862">Zinc</keyword>
<keyword evidence="7" id="KW-0833">Ubl conjugation pathway</keyword>
<evidence type="ECO:0000256" key="9">
    <source>
        <dbReference type="SAM" id="MobiDB-lite"/>
    </source>
</evidence>
<accession>A0A8K0KZ08</accession>
<dbReference type="InterPro" id="IPR044066">
    <property type="entry name" value="TRIAD_supradom"/>
</dbReference>
<dbReference type="InterPro" id="IPR031127">
    <property type="entry name" value="E3_UB_ligase_RBR"/>
</dbReference>
<comment type="catalytic activity">
    <reaction evidence="1">
        <text>[E2 ubiquitin-conjugating enzyme]-S-ubiquitinyl-L-cysteine + [acceptor protein]-L-lysine = [E2 ubiquitin-conjugating enzyme]-L-cysteine + [acceptor protein]-N(6)-ubiquitinyl-L-lysine.</text>
        <dbReference type="EC" id="2.3.2.31"/>
    </reaction>
</comment>
<dbReference type="EMBL" id="JAESVG020000006">
    <property type="protein sequence ID" value="KAG8626771.1"/>
    <property type="molecule type" value="Genomic_DNA"/>
</dbReference>
<dbReference type="GO" id="GO:0008270">
    <property type="term" value="F:zinc ion binding"/>
    <property type="evidence" value="ECO:0007669"/>
    <property type="project" value="UniProtKB-KW"/>
</dbReference>
<dbReference type="AlphaFoldDB" id="A0A8K0KZ08"/>
<evidence type="ECO:0000256" key="8">
    <source>
        <dbReference type="ARBA" id="ARBA00022833"/>
    </source>
</evidence>
<feature type="region of interest" description="Disordered" evidence="9">
    <location>
        <begin position="549"/>
        <end position="573"/>
    </location>
</feature>
<keyword evidence="12" id="KW-1185">Reference proteome</keyword>
<sequence>MAGGSGEKSSEEGKQTARVKRSHKSQHGTKRKDGKDAPPPPDLDELRMRRADYYTRPERERMRSTTYDRPADVVQETATNPKKRESRAAPEDTIRRSTTRKRRDSVHGYVYSSQNGSGKTKSNEAIDTSRSSRRSKGKAVVEDTHSSRPSRTASVRVPVLPSLRPALKRSYTTSARVVGNRLEPSRDSEPQDHVKPAKPASVTPSRRTSRRHAALYPLMRSHTVPTAAPPAPRLIECLTCGSDDIPVHKSAKLACGHRMCHSCLKRIFNLSTTDPAHMPPKCCTSAHIPLKHVDALFDNRFKLLWNKKYQEYKTQNRLYCPSKGCGEWIKPSHIHADTRHPNRKYGVCKRCKTKVCATCNNKYHKRSECPNDPATAAFIATAKERGWQSCYNCKAMVELKEGCNHMTCRCTAEFCMLCGLQWKTCECPWFNHAGLADADRLREMRVPGNAIPIRRRTVGTGPQRTYAEEVEARRRQERDDELLARRMQFDADFRVDNRVPIRRTPAPARDPAAATTFAVGNAATHFLNDDFVRNAANVVMRAFDESAAGYGRRGEREANRRGPTAGEQSGYGRADAGLATNAFGDASVVNAGVAGLRAGEAEGKKKRANFTRIARNGGAAQGGKSERIRGWLANVE</sequence>
<dbReference type="PROSITE" id="PS00518">
    <property type="entry name" value="ZF_RING_1"/>
    <property type="match status" value="1"/>
</dbReference>